<dbReference type="PANTHER" id="PTHR20938">
    <property type="entry name" value="INTEGRATOR COMPLEX SUBUNIT 4"/>
    <property type="match status" value="1"/>
</dbReference>
<organism evidence="4 5">
    <name type="scientific">Cucumis melo</name>
    <name type="common">Muskmelon</name>
    <dbReference type="NCBI Taxonomy" id="3656"/>
    <lineage>
        <taxon>Eukaryota</taxon>
        <taxon>Viridiplantae</taxon>
        <taxon>Streptophyta</taxon>
        <taxon>Embryophyta</taxon>
        <taxon>Tracheophyta</taxon>
        <taxon>Spermatophyta</taxon>
        <taxon>Magnoliopsida</taxon>
        <taxon>eudicotyledons</taxon>
        <taxon>Gunneridae</taxon>
        <taxon>Pentapetalae</taxon>
        <taxon>rosids</taxon>
        <taxon>fabids</taxon>
        <taxon>Cucurbitales</taxon>
        <taxon>Cucurbitaceae</taxon>
        <taxon>Benincaseae</taxon>
        <taxon>Cucumis</taxon>
    </lineage>
</organism>
<accession>A0A1S3CKJ8</accession>
<feature type="domain" description="Integrator complex subunit 4/Protein SIEL C-terminal Ig-like" evidence="3">
    <location>
        <begin position="693"/>
        <end position="811"/>
    </location>
</feature>
<keyword evidence="4" id="KW-1185">Reference proteome</keyword>
<dbReference type="RefSeq" id="XP_016903038.2">
    <property type="nucleotide sequence ID" value="XM_017047549.2"/>
</dbReference>
<keyword evidence="2" id="KW-0539">Nucleus</keyword>
<dbReference type="GeneID" id="103501508"/>
<reference evidence="5 6" key="1">
    <citation type="submission" date="2025-05" db="UniProtKB">
        <authorList>
            <consortium name="RefSeq"/>
        </authorList>
    </citation>
    <scope>IDENTIFICATION</scope>
    <source>
        <tissue evidence="5 6">Stem</tissue>
    </source>
</reference>
<evidence type="ECO:0000259" key="3">
    <source>
        <dbReference type="Pfam" id="PF25458"/>
    </source>
</evidence>
<dbReference type="Gene3D" id="1.25.10.10">
    <property type="entry name" value="Leucine-rich Repeat Variant"/>
    <property type="match status" value="2"/>
</dbReference>
<name>A0A1S3CKJ8_CUCME</name>
<dbReference type="InterPro" id="IPR057412">
    <property type="entry name" value="INTS4_C"/>
</dbReference>
<dbReference type="InterPro" id="IPR011989">
    <property type="entry name" value="ARM-like"/>
</dbReference>
<dbReference type="GO" id="GO:0010496">
    <property type="term" value="P:intercellular transport"/>
    <property type="evidence" value="ECO:0007669"/>
    <property type="project" value="TreeGrafter"/>
</dbReference>
<evidence type="ECO:0000313" key="5">
    <source>
        <dbReference type="RefSeq" id="XP_008463329.2"/>
    </source>
</evidence>
<evidence type="ECO:0000313" key="4">
    <source>
        <dbReference type="Proteomes" id="UP001652600"/>
    </source>
</evidence>
<evidence type="ECO:0000256" key="2">
    <source>
        <dbReference type="ARBA" id="ARBA00023242"/>
    </source>
</evidence>
<dbReference type="RefSeq" id="XP_008463329.2">
    <property type="nucleotide sequence ID" value="XM_008465107.3"/>
</dbReference>
<gene>
    <name evidence="5 6" type="primary">LOC103501508</name>
</gene>
<dbReference type="PANTHER" id="PTHR20938:SF0">
    <property type="entry name" value="INTEGRATOR COMPLEX SUBUNIT 4"/>
    <property type="match status" value="1"/>
</dbReference>
<dbReference type="SUPFAM" id="SSF48371">
    <property type="entry name" value="ARM repeat"/>
    <property type="match status" value="1"/>
</dbReference>
<dbReference type="AlphaFoldDB" id="A0A1S3CKJ8"/>
<evidence type="ECO:0000256" key="1">
    <source>
        <dbReference type="ARBA" id="ARBA00004123"/>
    </source>
</evidence>
<dbReference type="Proteomes" id="UP001652600">
    <property type="component" value="Chromosome 12"/>
</dbReference>
<dbReference type="Pfam" id="PF25458">
    <property type="entry name" value="INTS4_C"/>
    <property type="match status" value="1"/>
</dbReference>
<comment type="subcellular location">
    <subcellularLocation>
        <location evidence="1">Nucleus</location>
    </subcellularLocation>
</comment>
<dbReference type="GO" id="GO:0005768">
    <property type="term" value="C:endosome"/>
    <property type="evidence" value="ECO:0007669"/>
    <property type="project" value="TreeGrafter"/>
</dbReference>
<proteinExistence type="predicted"/>
<evidence type="ECO:0000313" key="6">
    <source>
        <dbReference type="RefSeq" id="XP_016903038.2"/>
    </source>
</evidence>
<protein>
    <submittedName>
        <fullName evidence="5 6">Protein SIEL isoform X1</fullName>
    </submittedName>
</protein>
<sequence>MAEQDLELISTLNEIDEQSFLSLCFGPSVSIRTWLLNNAERFQLRPSLLFTVFLGFTKDPYPYVRKAALDGLSSLGNTVFEDGGMIEGCYCRAIELLNDMEDYVRSAAIRVVITWGLMLAAHNPERKQQLFDEIFVNLCSMTRDMNMKVRVNAFDAIRRLEIVSEDLLLQSVSKRVLSIFKGKKSLVQCSTEQLELLALNVAGAFVHGIEDEFYQVRRSACDAMFNLIILSTKFAGEALSLLMDMLNDDSVPVRLQALETLHHMAKSNCLKLQEAHMHMFLNALKDNDGHVRSALRKLLKLVKLPDLVTFQLSFNGLLESLESYPQDESDVLSVLFHMGQNHVNMVDSIIKDVFEQIDPTSEGKLEFDSVKVLAYIVLAISALALDNHTLRIPPRVFSYAATLLGRISHALGDIMDQSTIFAYLLHNSKHIGLSDLGFNSEGASCSATCGSSVNDIPAIASLKIPAMVHEQGQKDDDAIESIKTILLKVQDIWPLIQSGVLHEVLRTLRFCKEALGVLTYGTNKYNGALAFTSQYLKILKLVAKVWNLMSLKHSYPHGTGEWGLLLGKLERGLKELRSRFIGLTKEEEQHILELMLVTCILGLSSGEVCCHLTSLRKLSTIASNIENLLKEEFKEPSTFVCEVQRSLSNLGTITPKALCTSLDLRQMLKYFTLGHLEISEELKHIKAELVISDNNYEKPLYFVPGLPVGIPCQIILHNVPSERKLWFRITMDNMTSQFIFLDFLSLGGCDEVREFMYIVPFYRTPKASSFIAKICIGLECWFENAEVNDERRGGPKCDLAYICKEKEVYLSMIQKG</sequence>
<dbReference type="GO" id="GO:0005634">
    <property type="term" value="C:nucleus"/>
    <property type="evidence" value="ECO:0007669"/>
    <property type="project" value="UniProtKB-SubCell"/>
</dbReference>
<dbReference type="KEGG" id="cmo:103501508"/>
<dbReference type="eggNOG" id="KOG2259">
    <property type="taxonomic scope" value="Eukaryota"/>
</dbReference>
<dbReference type="InterPro" id="IPR016024">
    <property type="entry name" value="ARM-type_fold"/>
</dbReference>